<name>A0ABT5BHG8_9BACT</name>
<dbReference type="InterPro" id="IPR011989">
    <property type="entry name" value="ARM-like"/>
</dbReference>
<dbReference type="EMBL" id="JAQNDN010000022">
    <property type="protein sequence ID" value="MDC0673558.1"/>
    <property type="molecule type" value="Genomic_DNA"/>
</dbReference>
<dbReference type="RefSeq" id="WP_272006805.1">
    <property type="nucleotide sequence ID" value="NZ_JAQNDN010000022.1"/>
</dbReference>
<comment type="caution">
    <text evidence="1">The sequence shown here is derived from an EMBL/GenBank/DDBJ whole genome shotgun (WGS) entry which is preliminary data.</text>
</comment>
<accession>A0ABT5BHG8</accession>
<reference evidence="1 2" key="1">
    <citation type="submission" date="2022-11" db="EMBL/GenBank/DDBJ databases">
        <title>Minimal conservation of predation-associated metabolite biosynthetic gene clusters underscores biosynthetic potential of Myxococcota including descriptions for ten novel species: Archangium lansinium sp. nov., Myxococcus landrumus sp. nov., Nannocystis bai.</title>
        <authorList>
            <person name="Ahearne A."/>
            <person name="Stevens C."/>
            <person name="Dowd S."/>
        </authorList>
    </citation>
    <scope>NUCLEOTIDE SEQUENCE [LARGE SCALE GENOMIC DNA]</scope>
    <source>
        <strain evidence="1 2">NCELM</strain>
    </source>
</reference>
<dbReference type="InterPro" id="IPR004155">
    <property type="entry name" value="PBS_lyase_HEAT"/>
</dbReference>
<dbReference type="SUPFAM" id="SSF48371">
    <property type="entry name" value="ARM repeat"/>
    <property type="match status" value="1"/>
</dbReference>
<dbReference type="SMART" id="SM00567">
    <property type="entry name" value="EZ_HEAT"/>
    <property type="match status" value="2"/>
</dbReference>
<dbReference type="Gene3D" id="1.25.10.10">
    <property type="entry name" value="Leucine-rich Repeat Variant"/>
    <property type="match status" value="1"/>
</dbReference>
<dbReference type="Pfam" id="PF13646">
    <property type="entry name" value="HEAT_2"/>
    <property type="match status" value="1"/>
</dbReference>
<evidence type="ECO:0000313" key="1">
    <source>
        <dbReference type="EMBL" id="MDC0673558.1"/>
    </source>
</evidence>
<evidence type="ECO:0000313" key="2">
    <source>
        <dbReference type="Proteomes" id="UP001217838"/>
    </source>
</evidence>
<keyword evidence="2" id="KW-1185">Reference proteome</keyword>
<proteinExistence type="predicted"/>
<dbReference type="InterPro" id="IPR016024">
    <property type="entry name" value="ARM-type_fold"/>
</dbReference>
<protein>
    <submittedName>
        <fullName evidence="1">HEAT repeat domain-containing protein</fullName>
    </submittedName>
</protein>
<sequence>MDLRALVETRLAAHQGEFLWFSQYFQLARSNMSFETYRAGVAAEYARKLAKSWPDLPAPDRATIESWQRPHVGDERVLRGFAGQVYLALQGHGGEPPAALSSARWREYLAALESPERWLAAGRARETEGWTIEANACFAAARWLEPACAAEIAEVVAARPAGLPNEMNDLPMRDFPQLEFRRRHWHAWGMKNCGRLYIPSLLRWECDPNFSVRARIYRSLGQRPHPAAIAALHEGTDDPHPFARAQAVRSLGWCADPTFVARLRELASDDPDANVRRTAAKAVQRIVGWWTYFGEWPAIVTNKARTTEVVHALAAAALPAFAREVAIKFGWADDGSPLAAFVEALEPEALLHDPSDRTHNYGHWFRDAEALAANPAPELTDAAALAACHEPGAEGFEARRVLRFRELGTGAQRRRHLS</sequence>
<gene>
    <name evidence="1" type="ORF">POL58_37785</name>
</gene>
<dbReference type="Proteomes" id="UP001217838">
    <property type="component" value="Unassembled WGS sequence"/>
</dbReference>
<organism evidence="1 2">
    <name type="scientific">Nannocystis radixulma</name>
    <dbReference type="NCBI Taxonomy" id="2995305"/>
    <lineage>
        <taxon>Bacteria</taxon>
        <taxon>Pseudomonadati</taxon>
        <taxon>Myxococcota</taxon>
        <taxon>Polyangia</taxon>
        <taxon>Nannocystales</taxon>
        <taxon>Nannocystaceae</taxon>
        <taxon>Nannocystis</taxon>
    </lineage>
</organism>